<dbReference type="Gene3D" id="2.40.160.10">
    <property type="entry name" value="Porin"/>
    <property type="match status" value="1"/>
</dbReference>
<protein>
    <submittedName>
        <fullName evidence="13">Outer membrane protein (Porin)</fullName>
    </submittedName>
</protein>
<accession>A0A1H8SKF7</accession>
<dbReference type="EMBL" id="FOEG01000003">
    <property type="protein sequence ID" value="SEO78844.1"/>
    <property type="molecule type" value="Genomic_DNA"/>
</dbReference>
<comment type="subcellular location">
    <subcellularLocation>
        <location evidence="1">Cell outer membrane</location>
        <topology evidence="1">Multi-pass membrane protein</topology>
    </subcellularLocation>
</comment>
<evidence type="ECO:0000256" key="5">
    <source>
        <dbReference type="ARBA" id="ARBA00022692"/>
    </source>
</evidence>
<keyword evidence="14" id="KW-1185">Reference proteome</keyword>
<evidence type="ECO:0000256" key="4">
    <source>
        <dbReference type="ARBA" id="ARBA00022452"/>
    </source>
</evidence>
<evidence type="ECO:0000313" key="13">
    <source>
        <dbReference type="EMBL" id="SEO78844.1"/>
    </source>
</evidence>
<dbReference type="InterPro" id="IPR050298">
    <property type="entry name" value="Gram-neg_bact_OMP"/>
</dbReference>
<evidence type="ECO:0000313" key="14">
    <source>
        <dbReference type="Proteomes" id="UP000199657"/>
    </source>
</evidence>
<dbReference type="AlphaFoldDB" id="A0A1H8SKF7"/>
<feature type="signal peptide" evidence="11">
    <location>
        <begin position="1"/>
        <end position="22"/>
    </location>
</feature>
<dbReference type="GO" id="GO:0046930">
    <property type="term" value="C:pore complex"/>
    <property type="evidence" value="ECO:0007669"/>
    <property type="project" value="UniProtKB-KW"/>
</dbReference>
<dbReference type="PANTHER" id="PTHR34501">
    <property type="entry name" value="PROTEIN YDDL-RELATED"/>
    <property type="match status" value="1"/>
</dbReference>
<evidence type="ECO:0000256" key="9">
    <source>
        <dbReference type="ARBA" id="ARBA00023136"/>
    </source>
</evidence>
<evidence type="ECO:0000256" key="10">
    <source>
        <dbReference type="ARBA" id="ARBA00023237"/>
    </source>
</evidence>
<keyword evidence="5" id="KW-0812">Transmembrane</keyword>
<keyword evidence="4" id="KW-1134">Transmembrane beta strand</keyword>
<feature type="chain" id="PRO_5011525711" evidence="11">
    <location>
        <begin position="23"/>
        <end position="338"/>
    </location>
</feature>
<dbReference type="PRINTS" id="PR00184">
    <property type="entry name" value="NEISSPPORIN"/>
</dbReference>
<dbReference type="GO" id="GO:0015288">
    <property type="term" value="F:porin activity"/>
    <property type="evidence" value="ECO:0007669"/>
    <property type="project" value="UniProtKB-KW"/>
</dbReference>
<dbReference type="Proteomes" id="UP000199657">
    <property type="component" value="Unassembled WGS sequence"/>
</dbReference>
<keyword evidence="3" id="KW-0813">Transport</keyword>
<keyword evidence="6 11" id="KW-0732">Signal</keyword>
<dbReference type="GO" id="GO:0009279">
    <property type="term" value="C:cell outer membrane"/>
    <property type="evidence" value="ECO:0007669"/>
    <property type="project" value="UniProtKB-SubCell"/>
</dbReference>
<dbReference type="InterPro" id="IPR033900">
    <property type="entry name" value="Gram_neg_porin_domain"/>
</dbReference>
<comment type="subunit">
    <text evidence="2">Homotrimer.</text>
</comment>
<evidence type="ECO:0000256" key="8">
    <source>
        <dbReference type="ARBA" id="ARBA00023114"/>
    </source>
</evidence>
<evidence type="ECO:0000256" key="11">
    <source>
        <dbReference type="SAM" id="SignalP"/>
    </source>
</evidence>
<dbReference type="OrthoDB" id="8173690at2"/>
<dbReference type="SUPFAM" id="SSF56935">
    <property type="entry name" value="Porins"/>
    <property type="match status" value="1"/>
</dbReference>
<evidence type="ECO:0000256" key="3">
    <source>
        <dbReference type="ARBA" id="ARBA00022448"/>
    </source>
</evidence>
<organism evidence="13 14">
    <name type="scientific">Aquisalimonas asiatica</name>
    <dbReference type="NCBI Taxonomy" id="406100"/>
    <lineage>
        <taxon>Bacteria</taxon>
        <taxon>Pseudomonadati</taxon>
        <taxon>Pseudomonadota</taxon>
        <taxon>Gammaproteobacteria</taxon>
        <taxon>Chromatiales</taxon>
        <taxon>Ectothiorhodospiraceae</taxon>
        <taxon>Aquisalimonas</taxon>
    </lineage>
</organism>
<dbReference type="STRING" id="406100.SAMN04488052_10314"/>
<dbReference type="Pfam" id="PF13609">
    <property type="entry name" value="Porin_4"/>
    <property type="match status" value="1"/>
</dbReference>
<name>A0A1H8SKF7_9GAMM</name>
<evidence type="ECO:0000256" key="1">
    <source>
        <dbReference type="ARBA" id="ARBA00004571"/>
    </source>
</evidence>
<dbReference type="GO" id="GO:0034220">
    <property type="term" value="P:monoatomic ion transmembrane transport"/>
    <property type="evidence" value="ECO:0007669"/>
    <property type="project" value="InterPro"/>
</dbReference>
<evidence type="ECO:0000259" key="12">
    <source>
        <dbReference type="Pfam" id="PF13609"/>
    </source>
</evidence>
<dbReference type="PRINTS" id="PR00182">
    <property type="entry name" value="ECOLNEIPORIN"/>
</dbReference>
<dbReference type="CDD" id="cd00342">
    <property type="entry name" value="gram_neg_porins"/>
    <property type="match status" value="1"/>
</dbReference>
<sequence length="338" mass="36397">MKRLPLVAALALGVSGISAAQADIEVYGQAHLAFSHLDDGDDYSAFNLSSNASRLGFRAGHDVGPNLRALVQLEGQVDIDNGGDQSITSRDSFAGLEGDWGLLRAGRFDTPNKTLRSRTDLFGNQVGDARNIVRGNYGGNQGVDERFRNGIAYRTPSFGGVFVDVHYSADGDSDDNAADSNDDDAWSASLTYQQGPAYAAVSHERWNEGGDRIREMTRVAASYDLADVRVTGLAQSGGRPSDDAFGVGLRYALVGDIFLKGQYYVLSADDSDQDADMIAVGADYHYSDELRFYLNYAQIDNDDAQNRQPWVEASTLGRSDGGVGETARSVAAGLVYNF</sequence>
<proteinExistence type="predicted"/>
<evidence type="ECO:0000256" key="2">
    <source>
        <dbReference type="ARBA" id="ARBA00011233"/>
    </source>
</evidence>
<keyword evidence="10" id="KW-0998">Cell outer membrane</keyword>
<keyword evidence="7" id="KW-0406">Ion transport</keyword>
<dbReference type="PANTHER" id="PTHR34501:SF9">
    <property type="entry name" value="MAJOR OUTER MEMBRANE PROTEIN P.IA"/>
    <property type="match status" value="1"/>
</dbReference>
<dbReference type="InterPro" id="IPR023614">
    <property type="entry name" value="Porin_dom_sf"/>
</dbReference>
<dbReference type="InterPro" id="IPR001702">
    <property type="entry name" value="Porin_Gram-ve"/>
</dbReference>
<gene>
    <name evidence="13" type="ORF">SAMN04488052_10314</name>
</gene>
<dbReference type="RefSeq" id="WP_091642007.1">
    <property type="nucleotide sequence ID" value="NZ_FOEG01000003.1"/>
</dbReference>
<feature type="domain" description="Porin" evidence="12">
    <location>
        <begin position="8"/>
        <end position="303"/>
    </location>
</feature>
<keyword evidence="8" id="KW-0626">Porin</keyword>
<dbReference type="InterPro" id="IPR002299">
    <property type="entry name" value="Porin_Neis"/>
</dbReference>
<reference evidence="13 14" key="1">
    <citation type="submission" date="2016-10" db="EMBL/GenBank/DDBJ databases">
        <authorList>
            <person name="de Groot N.N."/>
        </authorList>
    </citation>
    <scope>NUCLEOTIDE SEQUENCE [LARGE SCALE GENOMIC DNA]</scope>
    <source>
        <strain evidence="13 14">CGMCC 1.6291</strain>
    </source>
</reference>
<evidence type="ECO:0000256" key="6">
    <source>
        <dbReference type="ARBA" id="ARBA00022729"/>
    </source>
</evidence>
<evidence type="ECO:0000256" key="7">
    <source>
        <dbReference type="ARBA" id="ARBA00023065"/>
    </source>
</evidence>
<keyword evidence="9" id="KW-0472">Membrane</keyword>